<dbReference type="Gene3D" id="3.90.1200.10">
    <property type="match status" value="1"/>
</dbReference>
<gene>
    <name evidence="3" type="ORF">FHS83_002548</name>
</gene>
<dbReference type="Proteomes" id="UP000570514">
    <property type="component" value="Unassembled WGS sequence"/>
</dbReference>
<dbReference type="PANTHER" id="PTHR12149:SF8">
    <property type="entry name" value="PROTEIN-RIBULOSAMINE 3-KINASE"/>
    <property type="match status" value="1"/>
</dbReference>
<dbReference type="EMBL" id="JAASRM010000001">
    <property type="protein sequence ID" value="NIK89230.1"/>
    <property type="molecule type" value="Genomic_DNA"/>
</dbReference>
<keyword evidence="2" id="KW-0808">Transferase</keyword>
<name>A0A846N2A5_9PROT</name>
<dbReference type="GO" id="GO:0016301">
    <property type="term" value="F:kinase activity"/>
    <property type="evidence" value="ECO:0007669"/>
    <property type="project" value="UniProtKB-UniRule"/>
</dbReference>
<keyword evidence="2 3" id="KW-0418">Kinase</keyword>
<protein>
    <submittedName>
        <fullName evidence="3">Fructosamine-3-kinase</fullName>
    </submittedName>
</protein>
<dbReference type="Pfam" id="PF03881">
    <property type="entry name" value="Fructosamin_kin"/>
    <property type="match status" value="1"/>
</dbReference>
<evidence type="ECO:0000313" key="4">
    <source>
        <dbReference type="Proteomes" id="UP000570514"/>
    </source>
</evidence>
<keyword evidence="4" id="KW-1185">Reference proteome</keyword>
<evidence type="ECO:0000256" key="1">
    <source>
        <dbReference type="ARBA" id="ARBA00009460"/>
    </source>
</evidence>
<sequence length="268" mass="29026">MSDLGDKAAKLLGGELAHESSLGGGSLSSLVRIVLADGREAIVKAGPSPLTEARMLGAIKAAGVPAPEVLALNGEMLVLEVLDNDGGLGAVWAELGGHLKHLHASQGTRYGWTEDYAFGPIPIVNRWNDDWPAFWAEHRLLCHLRYVGTSMVRRLETLCDDLSNRLPTSPAPSLLHGDLWGGNVLVSGGTVSGLIDPACYYGHGEVDIAMLMMFDQPGALFFSRYGKLEPDFEERLAIYRLWPALVHLRLFGSGYRALVERLLTELGV</sequence>
<comment type="caution">
    <text evidence="3">The sequence shown here is derived from an EMBL/GenBank/DDBJ whole genome shotgun (WGS) entry which is preliminary data.</text>
</comment>
<dbReference type="PIRSF" id="PIRSF006221">
    <property type="entry name" value="Ketosamine-3-kinase"/>
    <property type="match status" value="1"/>
</dbReference>
<dbReference type="PANTHER" id="PTHR12149">
    <property type="entry name" value="FRUCTOSAMINE 3 KINASE-RELATED PROTEIN"/>
    <property type="match status" value="1"/>
</dbReference>
<evidence type="ECO:0000313" key="3">
    <source>
        <dbReference type="EMBL" id="NIK89230.1"/>
    </source>
</evidence>
<organism evidence="3 4">
    <name type="scientific">Rhizomicrobium palustre</name>
    <dbReference type="NCBI Taxonomy" id="189966"/>
    <lineage>
        <taxon>Bacteria</taxon>
        <taxon>Pseudomonadati</taxon>
        <taxon>Pseudomonadota</taxon>
        <taxon>Alphaproteobacteria</taxon>
        <taxon>Micropepsales</taxon>
        <taxon>Micropepsaceae</taxon>
        <taxon>Rhizomicrobium</taxon>
    </lineage>
</organism>
<dbReference type="SUPFAM" id="SSF56112">
    <property type="entry name" value="Protein kinase-like (PK-like)"/>
    <property type="match status" value="1"/>
</dbReference>
<dbReference type="InterPro" id="IPR016477">
    <property type="entry name" value="Fructo-/Ketosamine-3-kinase"/>
</dbReference>
<dbReference type="AlphaFoldDB" id="A0A846N2A5"/>
<reference evidence="3 4" key="1">
    <citation type="submission" date="2020-03" db="EMBL/GenBank/DDBJ databases">
        <title>Genomic Encyclopedia of Type Strains, Phase IV (KMG-IV): sequencing the most valuable type-strain genomes for metagenomic binning, comparative biology and taxonomic classification.</title>
        <authorList>
            <person name="Goeker M."/>
        </authorList>
    </citation>
    <scope>NUCLEOTIDE SEQUENCE [LARGE SCALE GENOMIC DNA]</scope>
    <source>
        <strain evidence="3 4">DSM 19867</strain>
    </source>
</reference>
<dbReference type="InterPro" id="IPR011009">
    <property type="entry name" value="Kinase-like_dom_sf"/>
</dbReference>
<proteinExistence type="inferred from homology"/>
<dbReference type="Gene3D" id="3.30.200.20">
    <property type="entry name" value="Phosphorylase Kinase, domain 1"/>
    <property type="match status" value="1"/>
</dbReference>
<accession>A0A846N2A5</accession>
<comment type="similarity">
    <text evidence="1 2">Belongs to the fructosamine kinase family.</text>
</comment>
<evidence type="ECO:0000256" key="2">
    <source>
        <dbReference type="PIRNR" id="PIRNR006221"/>
    </source>
</evidence>
<dbReference type="RefSeq" id="WP_167083335.1">
    <property type="nucleotide sequence ID" value="NZ_BAAADC010000001.1"/>
</dbReference>